<accession>A0A816LUS2</accession>
<evidence type="ECO:0000313" key="2">
    <source>
        <dbReference type="EMBL" id="CAF1948310.1"/>
    </source>
</evidence>
<feature type="region of interest" description="Disordered" evidence="1">
    <location>
        <begin position="82"/>
        <end position="164"/>
    </location>
</feature>
<proteinExistence type="predicted"/>
<gene>
    <name evidence="2" type="ORF">DARMORV10_C07P03370.1</name>
</gene>
<feature type="compositionally biased region" description="Polar residues" evidence="1">
    <location>
        <begin position="94"/>
        <end position="106"/>
    </location>
</feature>
<feature type="compositionally biased region" description="Basic and acidic residues" evidence="1">
    <location>
        <begin position="128"/>
        <end position="141"/>
    </location>
</feature>
<reference evidence="2" key="1">
    <citation type="submission" date="2021-01" db="EMBL/GenBank/DDBJ databases">
        <authorList>
            <consortium name="Genoscope - CEA"/>
            <person name="William W."/>
        </authorList>
    </citation>
    <scope>NUCLEOTIDE SEQUENCE</scope>
</reference>
<evidence type="ECO:0000256" key="1">
    <source>
        <dbReference type="SAM" id="MobiDB-lite"/>
    </source>
</evidence>
<organism evidence="2">
    <name type="scientific">Brassica napus</name>
    <name type="common">Rape</name>
    <dbReference type="NCBI Taxonomy" id="3708"/>
    <lineage>
        <taxon>Eukaryota</taxon>
        <taxon>Viridiplantae</taxon>
        <taxon>Streptophyta</taxon>
        <taxon>Embryophyta</taxon>
        <taxon>Tracheophyta</taxon>
        <taxon>Spermatophyta</taxon>
        <taxon>Magnoliopsida</taxon>
        <taxon>eudicotyledons</taxon>
        <taxon>Gunneridae</taxon>
        <taxon>Pentapetalae</taxon>
        <taxon>rosids</taxon>
        <taxon>malvids</taxon>
        <taxon>Brassicales</taxon>
        <taxon>Brassicaceae</taxon>
        <taxon>Brassiceae</taxon>
        <taxon>Brassica</taxon>
    </lineage>
</organism>
<protein>
    <submittedName>
        <fullName evidence="2">(rape) hypothetical protein</fullName>
    </submittedName>
</protein>
<name>A0A816LUS2_BRANA</name>
<sequence>MQRGWRTRTTRRVVDGTASRSNVGLFGSKLWAKPNQIHTRAQSAEIQTPMTKAHMTQHIQIRVCSRRCAGAVVLTVWGCGDRTGQKQRRRGEARQNSGEISDLSSSLKKHGATWRKGISLFGSNSNRRKGEARTDGERESTHGLSRSGVSRYSERRSGEERNGRDLRLLSNKLRHKLGGVSGSRPWMVRRSHVEGGDSLRFQVLEEGGGFLLPQKSS</sequence>
<dbReference type="AlphaFoldDB" id="A0A816LUS2"/>
<dbReference type="Proteomes" id="UP001295469">
    <property type="component" value="Chromosome C07"/>
</dbReference>
<feature type="compositionally biased region" description="Basic and acidic residues" evidence="1">
    <location>
        <begin position="152"/>
        <end position="164"/>
    </location>
</feature>
<dbReference type="EMBL" id="HG994371">
    <property type="protein sequence ID" value="CAF1948310.1"/>
    <property type="molecule type" value="Genomic_DNA"/>
</dbReference>